<name>A0A8S1VH61_9CILI</name>
<dbReference type="InterPro" id="IPR000007">
    <property type="entry name" value="Tubby_C"/>
</dbReference>
<feature type="domain" description="Tubby C-terminal" evidence="1">
    <location>
        <begin position="115"/>
        <end position="322"/>
    </location>
</feature>
<dbReference type="EMBL" id="CAJJDO010000064">
    <property type="protein sequence ID" value="CAD8176041.1"/>
    <property type="molecule type" value="Genomic_DNA"/>
</dbReference>
<evidence type="ECO:0000313" key="2">
    <source>
        <dbReference type="EMBL" id="CAD8176041.1"/>
    </source>
</evidence>
<protein>
    <recommendedName>
        <fullName evidence="1">Tubby C-terminal domain-containing protein</fullName>
    </recommendedName>
</protein>
<dbReference type="Pfam" id="PF01167">
    <property type="entry name" value="Tub"/>
    <property type="match status" value="2"/>
</dbReference>
<dbReference type="PANTHER" id="PTHR16517:SF7">
    <property type="entry name" value="PROTEIN KING TUBBY"/>
    <property type="match status" value="1"/>
</dbReference>
<dbReference type="AlphaFoldDB" id="A0A8S1VH61"/>
<sequence>MNQNQQDNSSDDVIQFEDDEIIDFINIESNTPKICQLQKQELKVSNESKISSQLIVIQQQTNPKQKQTKSSQNTLQVKIEDQKNNNTSELQKFKDNNYTVLLDLQVEFDVEQFLRHPVPKGGMIQCRLYRASPKFTLFLEQQNKIILNAEKKSFSIKGSYKIFAKGKKEQFLGKIKGDFMGQKYIIYDNGKTSKKSKDINQLRKQLGVIYYQPYEKKLRSIQAFIPSITSTGQLYEFKNHSSYNSIINNFDNVIELVNRKPQWIASYKSYGLNFYGRIFKSSVKNFILTQRGSEIPVLLFGKNDDREFVLDFSYPLTPVQAFYNSSDDVIQFEDDEIIDFINIESNTPKICQLQKQELKVSNESKISSQLIVIQQQTNPKQKQTKSSQNTLQVKIEDQKNNNTSELQKFKDNNYTVLLDLQVEFDVEQFLRHPVPKGGMIQCRLYRASPKFTLFLEQQNKIILNAEKKSFSIKGSYKIFAKGKKEQFLGKIKGDFMGQKYIIYDNGKTSKKSKDINQLRKQLGVIYYQPYEKKLRSIQAFIPSITSTGQLYEFKNHSSYNSIINNFDNVIELVNRKPQWIASYKSYGLNFYGRIFKSSVKNFILTQRGSEIPVLLFGKNDDREFVLDFSYPLTPVQAFCIALSSMDHKFWCK</sequence>
<feature type="domain" description="Tubby C-terminal" evidence="1">
    <location>
        <begin position="431"/>
        <end position="646"/>
    </location>
</feature>
<organism evidence="2 3">
    <name type="scientific">Paramecium pentaurelia</name>
    <dbReference type="NCBI Taxonomy" id="43138"/>
    <lineage>
        <taxon>Eukaryota</taxon>
        <taxon>Sar</taxon>
        <taxon>Alveolata</taxon>
        <taxon>Ciliophora</taxon>
        <taxon>Intramacronucleata</taxon>
        <taxon>Oligohymenophorea</taxon>
        <taxon>Peniculida</taxon>
        <taxon>Parameciidae</taxon>
        <taxon>Paramecium</taxon>
    </lineage>
</organism>
<dbReference type="OrthoDB" id="8775810at2759"/>
<dbReference type="Proteomes" id="UP000689195">
    <property type="component" value="Unassembled WGS sequence"/>
</dbReference>
<proteinExistence type="predicted"/>
<dbReference type="PANTHER" id="PTHR16517">
    <property type="entry name" value="TUBBY-RELATED"/>
    <property type="match status" value="1"/>
</dbReference>
<comment type="caution">
    <text evidence="2">The sequence shown here is derived from an EMBL/GenBank/DDBJ whole genome shotgun (WGS) entry which is preliminary data.</text>
</comment>
<evidence type="ECO:0000259" key="1">
    <source>
        <dbReference type="Pfam" id="PF01167"/>
    </source>
</evidence>
<keyword evidence="3" id="KW-1185">Reference proteome</keyword>
<reference evidence="2" key="1">
    <citation type="submission" date="2021-01" db="EMBL/GenBank/DDBJ databases">
        <authorList>
            <consortium name="Genoscope - CEA"/>
            <person name="William W."/>
        </authorList>
    </citation>
    <scope>NUCLEOTIDE SEQUENCE</scope>
</reference>
<evidence type="ECO:0000313" key="3">
    <source>
        <dbReference type="Proteomes" id="UP000689195"/>
    </source>
</evidence>
<gene>
    <name evidence="2" type="ORF">PPENT_87.1.T0640139</name>
</gene>
<accession>A0A8S1VH61</accession>